<feature type="compositionally biased region" description="Basic and acidic residues" evidence="6">
    <location>
        <begin position="213"/>
        <end position="227"/>
    </location>
</feature>
<dbReference type="Pfam" id="PF00447">
    <property type="entry name" value="HSF_DNA-bind"/>
    <property type="match status" value="1"/>
</dbReference>
<feature type="region of interest" description="Disordered" evidence="6">
    <location>
        <begin position="342"/>
        <end position="463"/>
    </location>
</feature>
<feature type="compositionally biased region" description="Polar residues" evidence="6">
    <location>
        <begin position="451"/>
        <end position="461"/>
    </location>
</feature>
<feature type="compositionally biased region" description="Polar residues" evidence="6">
    <location>
        <begin position="377"/>
        <end position="405"/>
    </location>
</feature>
<organism evidence="8 9">
    <name type="scientific">Aulographum hederae CBS 113979</name>
    <dbReference type="NCBI Taxonomy" id="1176131"/>
    <lineage>
        <taxon>Eukaryota</taxon>
        <taxon>Fungi</taxon>
        <taxon>Dikarya</taxon>
        <taxon>Ascomycota</taxon>
        <taxon>Pezizomycotina</taxon>
        <taxon>Dothideomycetes</taxon>
        <taxon>Pleosporomycetidae</taxon>
        <taxon>Aulographales</taxon>
        <taxon>Aulographaceae</taxon>
    </lineage>
</organism>
<dbReference type="OrthoDB" id="60033at2759"/>
<feature type="compositionally biased region" description="Polar residues" evidence="6">
    <location>
        <begin position="422"/>
        <end position="437"/>
    </location>
</feature>
<dbReference type="PANTHER" id="PTHR10015:SF427">
    <property type="entry name" value="HEAT SHOCK FACTOR PROTEIN"/>
    <property type="match status" value="1"/>
</dbReference>
<feature type="domain" description="HSF-type DNA-binding" evidence="7">
    <location>
        <begin position="95"/>
        <end position="202"/>
    </location>
</feature>
<evidence type="ECO:0000256" key="1">
    <source>
        <dbReference type="ARBA" id="ARBA00004123"/>
    </source>
</evidence>
<evidence type="ECO:0000256" key="5">
    <source>
        <dbReference type="RuleBase" id="RU004020"/>
    </source>
</evidence>
<comment type="similarity">
    <text evidence="2 5">Belongs to the HSF family.</text>
</comment>
<evidence type="ECO:0000256" key="3">
    <source>
        <dbReference type="ARBA" id="ARBA00023125"/>
    </source>
</evidence>
<dbReference type="EMBL" id="ML977202">
    <property type="protein sequence ID" value="KAF1981293.1"/>
    <property type="molecule type" value="Genomic_DNA"/>
</dbReference>
<dbReference type="PRINTS" id="PR00056">
    <property type="entry name" value="HSFDOMAIN"/>
</dbReference>
<name>A0A6G1GK19_9PEZI</name>
<keyword evidence="3" id="KW-0238">DNA-binding</keyword>
<comment type="subcellular location">
    <subcellularLocation>
        <location evidence="1">Nucleus</location>
    </subcellularLocation>
</comment>
<dbReference type="SMART" id="SM00415">
    <property type="entry name" value="HSF"/>
    <property type="match status" value="1"/>
</dbReference>
<keyword evidence="9" id="KW-1185">Reference proteome</keyword>
<sequence length="719" mass="78911">MDDITGVPYNDSTTFDPSLFPAQGSGNALDANLSSNQLVRRNGNQQLAARNRPEEWQEFGGAGPQPAQPWEMSDEDDLDAKALAAKKDAQAKRKQIPPFVQKLSSFLDESKNTELIRWSDDGNSFIVLDEDEFANTLIPELFKHNNYASFVRQLNMYGFHKKVGLSDNSMNASANKRKTPSEYFNKYFKRGRSELLWLIQKPKPSQSSAKRKRTDEKGRGDSDDDTKAGGQITNAGGQQELAQIPKSELAGFRQEVQQLKQQQRYISSLIGQIKRQNDQLYQQATAFQNLHDRHENSIQAILTFLATFYNRSLQGQNANLPDMFGHAMPQNMQQQGNVVDVGDYPETEVPTQGPPQQRPPRRPFALLPAPPVKDINSPMTDGRVSNDSPSARNTVSPKPRNQQFPASIFRAPSQSSSAQQSKNTRFTEASSAPSSPNLKEDKETPDLLSQLPETTPAQTPGTDDIMSVINAANANTPNSSGPQFDFNAALNHFQNANGAASLTPQQRDQMINSLMQNAGADNSALTTSQSPQMPDLSQFTKSQDQLDFLQRLQGEHANRLEDLTNRLTPLSPNGTIPGLASNGNAWDGQNVGAPGEYDLNNWVEGDDYFPDQKFSNPDGTAADGDDIFNDLDLNLDNYQAGPSGFGADAQWNNDPAMRDQDMFGGLDGINDDKLDVPSGPRVESISSEATSPANTVVTDDGGLQATRGAKSPGKRRKVS</sequence>
<feature type="region of interest" description="Disordered" evidence="6">
    <location>
        <begin position="666"/>
        <end position="719"/>
    </location>
</feature>
<keyword evidence="4" id="KW-0539">Nucleus</keyword>
<dbReference type="InterPro" id="IPR036390">
    <property type="entry name" value="WH_DNA-bd_sf"/>
</dbReference>
<evidence type="ECO:0000259" key="7">
    <source>
        <dbReference type="SMART" id="SM00415"/>
    </source>
</evidence>
<dbReference type="InterPro" id="IPR036388">
    <property type="entry name" value="WH-like_DNA-bd_sf"/>
</dbReference>
<evidence type="ECO:0000313" key="9">
    <source>
        <dbReference type="Proteomes" id="UP000800041"/>
    </source>
</evidence>
<evidence type="ECO:0000313" key="8">
    <source>
        <dbReference type="EMBL" id="KAF1981293.1"/>
    </source>
</evidence>
<evidence type="ECO:0000256" key="6">
    <source>
        <dbReference type="SAM" id="MobiDB-lite"/>
    </source>
</evidence>
<evidence type="ECO:0000256" key="2">
    <source>
        <dbReference type="ARBA" id="ARBA00006403"/>
    </source>
</evidence>
<dbReference type="AlphaFoldDB" id="A0A6G1GK19"/>
<gene>
    <name evidence="8" type="ORF">K402DRAFT_342713</name>
</gene>
<dbReference type="SUPFAM" id="SSF46785">
    <property type="entry name" value="Winged helix' DNA-binding domain"/>
    <property type="match status" value="1"/>
</dbReference>
<evidence type="ECO:0000256" key="4">
    <source>
        <dbReference type="ARBA" id="ARBA00023242"/>
    </source>
</evidence>
<dbReference type="PANTHER" id="PTHR10015">
    <property type="entry name" value="HEAT SHOCK TRANSCRIPTION FACTOR"/>
    <property type="match status" value="1"/>
</dbReference>
<dbReference type="Gene3D" id="1.10.10.10">
    <property type="entry name" value="Winged helix-like DNA-binding domain superfamily/Winged helix DNA-binding domain"/>
    <property type="match status" value="1"/>
</dbReference>
<feature type="compositionally biased region" description="Polar residues" evidence="6">
    <location>
        <begin position="684"/>
        <end position="697"/>
    </location>
</feature>
<dbReference type="Proteomes" id="UP000800041">
    <property type="component" value="Unassembled WGS sequence"/>
</dbReference>
<dbReference type="GO" id="GO:0043565">
    <property type="term" value="F:sequence-specific DNA binding"/>
    <property type="evidence" value="ECO:0007669"/>
    <property type="project" value="InterPro"/>
</dbReference>
<protein>
    <recommendedName>
        <fullName evidence="7">HSF-type DNA-binding domain-containing protein</fullName>
    </recommendedName>
</protein>
<dbReference type="GO" id="GO:0003700">
    <property type="term" value="F:DNA-binding transcription factor activity"/>
    <property type="evidence" value="ECO:0007669"/>
    <property type="project" value="InterPro"/>
</dbReference>
<proteinExistence type="inferred from homology"/>
<feature type="region of interest" description="Disordered" evidence="6">
    <location>
        <begin position="200"/>
        <end position="239"/>
    </location>
</feature>
<accession>A0A6G1GK19</accession>
<dbReference type="InterPro" id="IPR000232">
    <property type="entry name" value="HSF_DNA-bd"/>
</dbReference>
<reference evidence="8" key="1">
    <citation type="journal article" date="2020" name="Stud. Mycol.">
        <title>101 Dothideomycetes genomes: a test case for predicting lifestyles and emergence of pathogens.</title>
        <authorList>
            <person name="Haridas S."/>
            <person name="Albert R."/>
            <person name="Binder M."/>
            <person name="Bloem J."/>
            <person name="Labutti K."/>
            <person name="Salamov A."/>
            <person name="Andreopoulos B."/>
            <person name="Baker S."/>
            <person name="Barry K."/>
            <person name="Bills G."/>
            <person name="Bluhm B."/>
            <person name="Cannon C."/>
            <person name="Castanera R."/>
            <person name="Culley D."/>
            <person name="Daum C."/>
            <person name="Ezra D."/>
            <person name="Gonzalez J."/>
            <person name="Henrissat B."/>
            <person name="Kuo A."/>
            <person name="Liang C."/>
            <person name="Lipzen A."/>
            <person name="Lutzoni F."/>
            <person name="Magnuson J."/>
            <person name="Mondo S."/>
            <person name="Nolan M."/>
            <person name="Ohm R."/>
            <person name="Pangilinan J."/>
            <person name="Park H.-J."/>
            <person name="Ramirez L."/>
            <person name="Alfaro M."/>
            <person name="Sun H."/>
            <person name="Tritt A."/>
            <person name="Yoshinaga Y."/>
            <person name="Zwiers L.-H."/>
            <person name="Turgeon B."/>
            <person name="Goodwin S."/>
            <person name="Spatafora J."/>
            <person name="Crous P."/>
            <person name="Grigoriev I."/>
        </authorList>
    </citation>
    <scope>NUCLEOTIDE SEQUENCE</scope>
    <source>
        <strain evidence="8">CBS 113979</strain>
    </source>
</reference>
<dbReference type="GO" id="GO:0005634">
    <property type="term" value="C:nucleus"/>
    <property type="evidence" value="ECO:0007669"/>
    <property type="project" value="UniProtKB-SubCell"/>
</dbReference>
<dbReference type="FunFam" id="1.10.10.10:FF:000173">
    <property type="entry name" value="Heat shock transcription factor Hsf1"/>
    <property type="match status" value="1"/>
</dbReference>